<feature type="compositionally biased region" description="Basic and acidic residues" evidence="1">
    <location>
        <begin position="32"/>
        <end position="45"/>
    </location>
</feature>
<sequence>MPPTNFLKPITFIDVDDQNGATSRSIHKTYRERKSGGTDQAENRGHATTQLTWQYTESSHKQFCG</sequence>
<reference evidence="2" key="2">
    <citation type="journal article" date="2007" name="Science">
        <title>Genome sequence of Aedes aegypti, a major arbovirus vector.</title>
        <authorList>
            <person name="Nene V."/>
            <person name="Wortman J.R."/>
            <person name="Lawson D."/>
            <person name="Haas B."/>
            <person name="Kodira C."/>
            <person name="Tu Z.J."/>
            <person name="Loftus B."/>
            <person name="Xi Z."/>
            <person name="Megy K."/>
            <person name="Grabherr M."/>
            <person name="Ren Q."/>
            <person name="Zdobnov E.M."/>
            <person name="Lobo N.F."/>
            <person name="Campbell K.S."/>
            <person name="Brown S.E."/>
            <person name="Bonaldo M.F."/>
            <person name="Zhu J."/>
            <person name="Sinkins S.P."/>
            <person name="Hogenkamp D.G."/>
            <person name="Amedeo P."/>
            <person name="Arensburger P."/>
            <person name="Atkinson P.W."/>
            <person name="Bidwell S."/>
            <person name="Biedler J."/>
            <person name="Birney E."/>
            <person name="Bruggner R.V."/>
            <person name="Costas J."/>
            <person name="Coy M.R."/>
            <person name="Crabtree J."/>
            <person name="Crawford M."/>
            <person name="Debruyn B."/>
            <person name="Decaprio D."/>
            <person name="Eiglmeier K."/>
            <person name="Eisenstadt E."/>
            <person name="El-Dorry H."/>
            <person name="Gelbart W.M."/>
            <person name="Gomes S.L."/>
            <person name="Hammond M."/>
            <person name="Hannick L.I."/>
            <person name="Hogan J.R."/>
            <person name="Holmes M.H."/>
            <person name="Jaffe D."/>
            <person name="Johnston J.S."/>
            <person name="Kennedy R.C."/>
            <person name="Koo H."/>
            <person name="Kravitz S."/>
            <person name="Kriventseva E.V."/>
            <person name="Kulp D."/>
            <person name="Labutti K."/>
            <person name="Lee E."/>
            <person name="Li S."/>
            <person name="Lovin D.D."/>
            <person name="Mao C."/>
            <person name="Mauceli E."/>
            <person name="Menck C.F."/>
            <person name="Miller J.R."/>
            <person name="Montgomery P."/>
            <person name="Mori A."/>
            <person name="Nascimento A.L."/>
            <person name="Naveira H.F."/>
            <person name="Nusbaum C."/>
            <person name="O'leary S."/>
            <person name="Orvis J."/>
            <person name="Pertea M."/>
            <person name="Quesneville H."/>
            <person name="Reidenbach K.R."/>
            <person name="Rogers Y.H."/>
            <person name="Roth C.W."/>
            <person name="Schneider J.R."/>
            <person name="Schatz M."/>
            <person name="Shumway M."/>
            <person name="Stanke M."/>
            <person name="Stinson E.O."/>
            <person name="Tubio J.M."/>
            <person name="Vanzee J.P."/>
            <person name="Verjovski-Almeida S."/>
            <person name="Werner D."/>
            <person name="White O."/>
            <person name="Wyder S."/>
            <person name="Zeng Q."/>
            <person name="Zhao Q."/>
            <person name="Zhao Y."/>
            <person name="Hill C.A."/>
            <person name="Raikhel A.S."/>
            <person name="Soares M.B."/>
            <person name="Knudson D.L."/>
            <person name="Lee N.H."/>
            <person name="Galagan J."/>
            <person name="Salzberg S.L."/>
            <person name="Paulsen I.T."/>
            <person name="Dimopoulos G."/>
            <person name="Collins F.H."/>
            <person name="Birren B."/>
            <person name="Fraser-Liggett C.M."/>
            <person name="Severson D.W."/>
        </authorList>
    </citation>
    <scope>NUCLEOTIDE SEQUENCE [LARGE SCALE GENOMIC DNA]</scope>
    <source>
        <strain evidence="2">Liverpool</strain>
    </source>
</reference>
<evidence type="ECO:0000313" key="3">
    <source>
        <dbReference type="Proteomes" id="UP000682892"/>
    </source>
</evidence>
<proteinExistence type="predicted"/>
<dbReference type="Proteomes" id="UP000682892">
    <property type="component" value="Unassembled WGS sequence"/>
</dbReference>
<accession>Q17A61</accession>
<dbReference type="EMBL" id="CH477340">
    <property type="protein sequence ID" value="EAT43103.1"/>
    <property type="molecule type" value="Genomic_DNA"/>
</dbReference>
<dbReference type="PaxDb" id="7159-AAEL005427-PA"/>
<name>Q17A61_AEDAE</name>
<organism evidence="2 3">
    <name type="scientific">Aedes aegypti</name>
    <name type="common">Yellowfever mosquito</name>
    <name type="synonym">Culex aegypti</name>
    <dbReference type="NCBI Taxonomy" id="7159"/>
    <lineage>
        <taxon>Eukaryota</taxon>
        <taxon>Metazoa</taxon>
        <taxon>Ecdysozoa</taxon>
        <taxon>Arthropoda</taxon>
        <taxon>Hexapoda</taxon>
        <taxon>Insecta</taxon>
        <taxon>Pterygota</taxon>
        <taxon>Neoptera</taxon>
        <taxon>Endopterygota</taxon>
        <taxon>Diptera</taxon>
        <taxon>Nematocera</taxon>
        <taxon>Culicoidea</taxon>
        <taxon>Culicidae</taxon>
        <taxon>Culicinae</taxon>
        <taxon>Aedini</taxon>
        <taxon>Aedes</taxon>
        <taxon>Stegomyia</taxon>
    </lineage>
</organism>
<evidence type="ECO:0000313" key="2">
    <source>
        <dbReference type="EMBL" id="EAT43103.1"/>
    </source>
</evidence>
<feature type="region of interest" description="Disordered" evidence="1">
    <location>
        <begin position="24"/>
        <end position="52"/>
    </location>
</feature>
<dbReference type="HOGENOM" id="CLU_2851526_0_0_1"/>
<evidence type="ECO:0000256" key="1">
    <source>
        <dbReference type="SAM" id="MobiDB-lite"/>
    </source>
</evidence>
<reference evidence="2" key="1">
    <citation type="submission" date="2005-10" db="EMBL/GenBank/DDBJ databases">
        <authorList>
            <person name="Loftus B.J."/>
            <person name="Nene V.M."/>
            <person name="Hannick L.I."/>
            <person name="Bidwell S."/>
            <person name="Haas B."/>
            <person name="Amedeo P."/>
            <person name="Orvis J."/>
            <person name="Wortman J.R."/>
            <person name="White O.R."/>
            <person name="Salzberg S."/>
            <person name="Shumway M."/>
            <person name="Koo H."/>
            <person name="Zhao Y."/>
            <person name="Holmes M."/>
            <person name="Miller J."/>
            <person name="Schatz M."/>
            <person name="Pop M."/>
            <person name="Pai G."/>
            <person name="Utterback T."/>
            <person name="Rogers Y.-H."/>
            <person name="Kravitz S."/>
            <person name="Fraser C.M."/>
        </authorList>
    </citation>
    <scope>NUCLEOTIDE SEQUENCE</scope>
    <source>
        <strain evidence="2">Liverpool</strain>
    </source>
</reference>
<reference evidence="2" key="3">
    <citation type="submission" date="2012-09" db="EMBL/GenBank/DDBJ databases">
        <authorList>
            <consortium name="VectorBase"/>
        </authorList>
    </citation>
    <scope>NUCLEOTIDE SEQUENCE</scope>
    <source>
        <strain evidence="2">Liverpool</strain>
    </source>
</reference>
<dbReference type="AlphaFoldDB" id="Q17A61"/>
<protein>
    <submittedName>
        <fullName evidence="2">AAEL005427-PA</fullName>
    </submittedName>
</protein>
<gene>
    <name evidence="2" type="ORF">AaeL_AAEL005427</name>
</gene>